<dbReference type="PANTHER" id="PTHR34978">
    <property type="entry name" value="POSSIBLE SENSOR-TRANSDUCER PROTEIN BLAR"/>
    <property type="match status" value="1"/>
</dbReference>
<dbReference type="SUPFAM" id="SSF56935">
    <property type="entry name" value="Porins"/>
    <property type="match status" value="1"/>
</dbReference>
<protein>
    <submittedName>
        <fullName evidence="5">BlaR1 peptidase M56</fullName>
    </submittedName>
</protein>
<keyword evidence="3" id="KW-0472">Membrane</keyword>
<name>A0A1H6RMC9_9FLAO</name>
<accession>A0A1H6RMC9</accession>
<dbReference type="Proteomes" id="UP000183077">
    <property type="component" value="Unassembled WGS sequence"/>
</dbReference>
<evidence type="ECO:0000256" key="1">
    <source>
        <dbReference type="SAM" id="Coils"/>
    </source>
</evidence>
<dbReference type="PANTHER" id="PTHR34978:SF3">
    <property type="entry name" value="SLR0241 PROTEIN"/>
    <property type="match status" value="1"/>
</dbReference>
<sequence length="720" mass="81326">MTPILIYILKTNGLLLVLYLFYKLFLQKETFVHANRIYFLGGIALSLLLPLITYTSIVQVEVEPLDTMAYAYLLDDTSLESIAVEESIWTAENLITSLSYLYISLTAMSILWLGYKVIKLVRHIHNLPVSQVNDSLRIDEQSSDAYSFMNWVVLPKDYETMDQVDVVLAHEQVHVQQRHSIDLIIIEALKHLFWFNPALYFLQREINLNLEYIVDEEITRHADTYTYQRALVLYETNKLDCVPIVNTFGTSDLKKRIIMLNNPKSTNMKRLKYLLLTPVLGGFFFLFQTEVKAQYIEVSGKDKSKVTSQDNTTPEDISKISEEARRLSEEVERLGKEAEALGVEAVNVGREAKNIGEEAKSVGAEAKKIGKEAKAISKEANKIAKDIPYVVNGQVYTYSEYVALGNPVSSIANVDILDAKTATARYGNIGKDGAVELKLRPETEWTGKGSFMDNAVNYGGNAKTSFSVAVVDKDGTRVVEGTSSKSSADAEKDLMRKLKEKEEAQAKLRLALRERSDAERQVILAKQEKQRAEIDKRSANVERRKAEIENKRTEAEKRRASAEGRKAEIEKDIRERSISDKFVYYVDGKQVAESELESFYRKMKSVRVYSREAANKELGYTGNKTVLEYTLKTDEDYEKAARVEEITKRYKEKVSASLTSVKSDSFKGLVFINNVEKSNDDLKTLDAANVVTMEVLKGSAAADKYGDKGVNGVILIKTKQ</sequence>
<feature type="transmembrane region" description="Helical" evidence="3">
    <location>
        <begin position="271"/>
        <end position="287"/>
    </location>
</feature>
<keyword evidence="1" id="KW-0175">Coiled coil</keyword>
<organism evidence="5 6">
    <name type="scientific">Myroides marinus</name>
    <dbReference type="NCBI Taxonomy" id="703342"/>
    <lineage>
        <taxon>Bacteria</taxon>
        <taxon>Pseudomonadati</taxon>
        <taxon>Bacteroidota</taxon>
        <taxon>Flavobacteriia</taxon>
        <taxon>Flavobacteriales</taxon>
        <taxon>Flavobacteriaceae</taxon>
        <taxon>Myroides</taxon>
    </lineage>
</organism>
<feature type="transmembrane region" description="Helical" evidence="3">
    <location>
        <begin position="6"/>
        <end position="25"/>
    </location>
</feature>
<feature type="domain" description="Peptidase M56" evidence="4">
    <location>
        <begin position="150"/>
        <end position="260"/>
    </location>
</feature>
<dbReference type="EMBL" id="FNYS01000001">
    <property type="protein sequence ID" value="SEI53697.1"/>
    <property type="molecule type" value="Genomic_DNA"/>
</dbReference>
<feature type="transmembrane region" description="Helical" evidence="3">
    <location>
        <begin position="37"/>
        <end position="57"/>
    </location>
</feature>
<dbReference type="GeneID" id="82255677"/>
<evidence type="ECO:0000259" key="4">
    <source>
        <dbReference type="Pfam" id="PF05569"/>
    </source>
</evidence>
<evidence type="ECO:0000256" key="2">
    <source>
        <dbReference type="SAM" id="MobiDB-lite"/>
    </source>
</evidence>
<dbReference type="RefSeq" id="WP_074744375.1">
    <property type="nucleotide sequence ID" value="NZ_FNYS01000001.1"/>
</dbReference>
<dbReference type="InterPro" id="IPR052173">
    <property type="entry name" value="Beta-lactam_resp_regulator"/>
</dbReference>
<dbReference type="AlphaFoldDB" id="A0A1H6RMC9"/>
<evidence type="ECO:0000313" key="6">
    <source>
        <dbReference type="Proteomes" id="UP000183077"/>
    </source>
</evidence>
<evidence type="ECO:0000256" key="3">
    <source>
        <dbReference type="SAM" id="Phobius"/>
    </source>
</evidence>
<dbReference type="CDD" id="cd07341">
    <property type="entry name" value="M56_BlaR1_MecR1_like"/>
    <property type="match status" value="1"/>
</dbReference>
<keyword evidence="3" id="KW-1133">Transmembrane helix</keyword>
<dbReference type="InterPro" id="IPR037066">
    <property type="entry name" value="Plug_dom_sf"/>
</dbReference>
<dbReference type="InterPro" id="IPR008756">
    <property type="entry name" value="Peptidase_M56"/>
</dbReference>
<feature type="coiled-coil region" evidence="1">
    <location>
        <begin position="317"/>
        <end position="344"/>
    </location>
</feature>
<dbReference type="Gene3D" id="2.170.130.10">
    <property type="entry name" value="TonB-dependent receptor, plug domain"/>
    <property type="match status" value="1"/>
</dbReference>
<feature type="region of interest" description="Disordered" evidence="2">
    <location>
        <begin position="533"/>
        <end position="559"/>
    </location>
</feature>
<proteinExistence type="predicted"/>
<reference evidence="5 6" key="1">
    <citation type="submission" date="2016-10" db="EMBL/GenBank/DDBJ databases">
        <authorList>
            <person name="de Groot N.N."/>
        </authorList>
    </citation>
    <scope>NUCLEOTIDE SEQUENCE [LARGE SCALE GENOMIC DNA]</scope>
    <source>
        <strain evidence="5 6">DSM 23048</strain>
    </source>
</reference>
<dbReference type="Pfam" id="PF05569">
    <property type="entry name" value="Peptidase_M56"/>
    <property type="match status" value="1"/>
</dbReference>
<feature type="transmembrane region" description="Helical" evidence="3">
    <location>
        <begin position="94"/>
        <end position="115"/>
    </location>
</feature>
<gene>
    <name evidence="5" type="ORF">SAMN04488018_101448</name>
</gene>
<evidence type="ECO:0000313" key="5">
    <source>
        <dbReference type="EMBL" id="SEI53697.1"/>
    </source>
</evidence>
<keyword evidence="3" id="KW-0812">Transmembrane</keyword>